<dbReference type="PROSITE" id="PS01031">
    <property type="entry name" value="SHSP"/>
    <property type="match status" value="1"/>
</dbReference>
<dbReference type="Gene3D" id="2.60.40.790">
    <property type="match status" value="1"/>
</dbReference>
<dbReference type="InterPro" id="IPR008978">
    <property type="entry name" value="HSP20-like_chaperone"/>
</dbReference>
<evidence type="ECO:0000256" key="2">
    <source>
        <dbReference type="RuleBase" id="RU003616"/>
    </source>
</evidence>
<comment type="similarity">
    <text evidence="1 2">Belongs to the small heat shock protein (HSP20) family.</text>
</comment>
<evidence type="ECO:0000256" key="1">
    <source>
        <dbReference type="PROSITE-ProRule" id="PRU00285"/>
    </source>
</evidence>
<dbReference type="SUPFAM" id="SSF49764">
    <property type="entry name" value="HSP20-like chaperones"/>
    <property type="match status" value="1"/>
</dbReference>
<dbReference type="CDD" id="cd06464">
    <property type="entry name" value="ACD_sHsps-like"/>
    <property type="match status" value="1"/>
</dbReference>
<evidence type="ECO:0000259" key="3">
    <source>
        <dbReference type="PROSITE" id="PS01031"/>
    </source>
</evidence>
<evidence type="ECO:0000313" key="4">
    <source>
        <dbReference type="EMBL" id="ALA60317.1"/>
    </source>
</evidence>
<dbReference type="Pfam" id="PF00011">
    <property type="entry name" value="HSP20"/>
    <property type="match status" value="1"/>
</dbReference>
<dbReference type="EMBL" id="CP011801">
    <property type="protein sequence ID" value="ALA60317.1"/>
    <property type="molecule type" value="Genomic_DNA"/>
</dbReference>
<keyword evidence="5" id="KW-1185">Reference proteome</keyword>
<evidence type="ECO:0000313" key="5">
    <source>
        <dbReference type="Proteomes" id="UP000069205"/>
    </source>
</evidence>
<sequence length="157" mass="17901">MSALTRWEPLKGHWNPWKDLEELEKRLATMWGRSPAKGDGDKEAMTVAEWSPLVDIAEDDKEYTVKAELPEIKKEDVKITVQDNVLAISGERKYEKEEKGKKYHRVERAYGSFMRSFTLPEDADGAKVAAEYKDGILKVHVPKSEKAKPKSIEVKVA</sequence>
<dbReference type="PANTHER" id="PTHR11527">
    <property type="entry name" value="HEAT-SHOCK PROTEIN 20 FAMILY MEMBER"/>
    <property type="match status" value="1"/>
</dbReference>
<feature type="domain" description="SHSP" evidence="3">
    <location>
        <begin position="45"/>
        <end position="157"/>
    </location>
</feature>
<dbReference type="KEGG" id="nmv:NITMOv2_3932"/>
<accession>A0A0K2GI74</accession>
<dbReference type="STRING" id="42253.NITMOv2_3932"/>
<dbReference type="InterPro" id="IPR002068">
    <property type="entry name" value="A-crystallin/Hsp20_dom"/>
</dbReference>
<dbReference type="PATRIC" id="fig|42253.5.peg.3877"/>
<proteinExistence type="inferred from homology"/>
<dbReference type="OrthoDB" id="9792695at2"/>
<dbReference type="Proteomes" id="UP000069205">
    <property type="component" value="Chromosome"/>
</dbReference>
<dbReference type="InterPro" id="IPR031107">
    <property type="entry name" value="Small_HSP"/>
</dbReference>
<dbReference type="AlphaFoldDB" id="A0A0K2GI74"/>
<organism evidence="4 5">
    <name type="scientific">Nitrospira moscoviensis</name>
    <dbReference type="NCBI Taxonomy" id="42253"/>
    <lineage>
        <taxon>Bacteria</taxon>
        <taxon>Pseudomonadati</taxon>
        <taxon>Nitrospirota</taxon>
        <taxon>Nitrospiria</taxon>
        <taxon>Nitrospirales</taxon>
        <taxon>Nitrospiraceae</taxon>
        <taxon>Nitrospira</taxon>
    </lineage>
</organism>
<gene>
    <name evidence="4" type="ORF">NITMOv2_3932</name>
</gene>
<protein>
    <submittedName>
        <fullName evidence="4">Heat shock protein, Hsp20 family</fullName>
    </submittedName>
</protein>
<reference evidence="4 5" key="1">
    <citation type="journal article" date="2015" name="Proc. Natl. Acad. Sci. U.S.A.">
        <title>Expanded metabolic versatility of ubiquitous nitrite-oxidizing bacteria from the genus Nitrospira.</title>
        <authorList>
            <person name="Koch H."/>
            <person name="Lucker S."/>
            <person name="Albertsen M."/>
            <person name="Kitzinger K."/>
            <person name="Herbold C."/>
            <person name="Spieck E."/>
            <person name="Nielsen P.H."/>
            <person name="Wagner M."/>
            <person name="Daims H."/>
        </authorList>
    </citation>
    <scope>NUCLEOTIDE SEQUENCE [LARGE SCALE GENOMIC DNA]</scope>
    <source>
        <strain evidence="4 5">NSP M-1</strain>
    </source>
</reference>
<name>A0A0K2GI74_NITMO</name>
<keyword evidence="4" id="KW-0346">Stress response</keyword>
<dbReference type="RefSeq" id="WP_053381195.1">
    <property type="nucleotide sequence ID" value="NZ_CP011801.1"/>
</dbReference>